<dbReference type="KEGG" id="hch:HCH_03344"/>
<protein>
    <submittedName>
        <fullName evidence="1">Uncharacterized protein</fullName>
    </submittedName>
</protein>
<accession>Q2SGX6</accession>
<dbReference type="EMBL" id="CP000155">
    <property type="protein sequence ID" value="ABC30098.1"/>
    <property type="molecule type" value="Genomic_DNA"/>
</dbReference>
<keyword evidence="2" id="KW-1185">Reference proteome</keyword>
<evidence type="ECO:0000313" key="2">
    <source>
        <dbReference type="Proteomes" id="UP000000238"/>
    </source>
</evidence>
<dbReference type="Proteomes" id="UP000000238">
    <property type="component" value="Chromosome"/>
</dbReference>
<sequence>MAKDNKTQSQQFKPECNLTTPSISADVYARRMKDYVREAVLREDKFYEHNCLTISITPTFRLSNLELTKMREMEEGSGCFQFTNSSRRIRISPQQEGYPIGVENLPENAQSLLQQLGIKWKLTEAQHCEWHFEFPWVIYAYLLNKELRGLREELIRLNQQHIDIDIGPSLRAFNDKYLEKALRKRFSKLADKPDLLHAILDHYVADDVWKTKLFQISTGLFNYRLDVYFEALAKEMASHISVAGEEDNGVTRILLDRPELFQQPMTYRLYRRHGETQNGDISACCVLLPSHYDEEVDDFYLAELKQISRKVKKPLSWYDSKTLLGVIYDVLCLNVFYPALAAVGFCEADIQWCEGDDDYDTAWIRQRLAKHKKKIVQDWDAETVAKVLDYVVENDAIKGRVLASIFEL</sequence>
<dbReference type="RefSeq" id="WP_011397167.1">
    <property type="nucleotide sequence ID" value="NC_007645.1"/>
</dbReference>
<organism evidence="1 2">
    <name type="scientific">Hahella chejuensis (strain KCTC 2396)</name>
    <dbReference type="NCBI Taxonomy" id="349521"/>
    <lineage>
        <taxon>Bacteria</taxon>
        <taxon>Pseudomonadati</taxon>
        <taxon>Pseudomonadota</taxon>
        <taxon>Gammaproteobacteria</taxon>
        <taxon>Oceanospirillales</taxon>
        <taxon>Hahellaceae</taxon>
        <taxon>Hahella</taxon>
    </lineage>
</organism>
<gene>
    <name evidence="1" type="ordered locus">HCH_03344</name>
</gene>
<dbReference type="HOGENOM" id="CLU_673985_0_0_6"/>
<name>Q2SGX6_HAHCH</name>
<reference evidence="1 2" key="1">
    <citation type="journal article" date="2005" name="Nucleic Acids Res.">
        <title>Genomic blueprint of Hahella chejuensis, a marine microbe producing an algicidal agent.</title>
        <authorList>
            <person name="Jeong H."/>
            <person name="Yim J.H."/>
            <person name="Lee C."/>
            <person name="Choi S.-H."/>
            <person name="Park Y.K."/>
            <person name="Yoon S.H."/>
            <person name="Hur C.-G."/>
            <person name="Kang H.-Y."/>
            <person name="Kim D."/>
            <person name="Lee H.H."/>
            <person name="Park K.H."/>
            <person name="Park S.-H."/>
            <person name="Park H.-S."/>
            <person name="Lee H.K."/>
            <person name="Oh T.K."/>
            <person name="Kim J.F."/>
        </authorList>
    </citation>
    <scope>NUCLEOTIDE SEQUENCE [LARGE SCALE GENOMIC DNA]</scope>
    <source>
        <strain evidence="1 2">KCTC 2396</strain>
    </source>
</reference>
<proteinExistence type="predicted"/>
<dbReference type="AlphaFoldDB" id="Q2SGX6"/>
<evidence type="ECO:0000313" key="1">
    <source>
        <dbReference type="EMBL" id="ABC30098.1"/>
    </source>
</evidence>